<keyword evidence="2" id="KW-1185">Reference proteome</keyword>
<accession>A0A562LS99</accession>
<name>A0A562LS99_9GAMM</name>
<dbReference type="Proteomes" id="UP000316471">
    <property type="component" value="Unassembled WGS sequence"/>
</dbReference>
<proteinExistence type="predicted"/>
<evidence type="ECO:0000313" key="1">
    <source>
        <dbReference type="EMBL" id="TWI10515.1"/>
    </source>
</evidence>
<evidence type="ECO:0000313" key="2">
    <source>
        <dbReference type="Proteomes" id="UP000316471"/>
    </source>
</evidence>
<dbReference type="RefSeq" id="WP_144814241.1">
    <property type="nucleotide sequence ID" value="NZ_VLKP01000006.1"/>
</dbReference>
<dbReference type="AlphaFoldDB" id="A0A562LS99"/>
<reference evidence="1 2" key="1">
    <citation type="journal article" date="2015" name="Stand. Genomic Sci.">
        <title>Genomic Encyclopedia of Bacterial and Archaeal Type Strains, Phase III: the genomes of soil and plant-associated and newly described type strains.</title>
        <authorList>
            <person name="Whitman W.B."/>
            <person name="Woyke T."/>
            <person name="Klenk H.P."/>
            <person name="Zhou Y."/>
            <person name="Lilburn T.G."/>
            <person name="Beck B.J."/>
            <person name="De Vos P."/>
            <person name="Vandamme P."/>
            <person name="Eisen J.A."/>
            <person name="Garrity G."/>
            <person name="Hugenholtz P."/>
            <person name="Kyrpides N.C."/>
        </authorList>
    </citation>
    <scope>NUCLEOTIDE SEQUENCE [LARGE SCALE GENOMIC DNA]</scope>
    <source>
        <strain evidence="1 2">CGMCC 1.10136</strain>
    </source>
</reference>
<dbReference type="OrthoDB" id="9182432at2"/>
<protein>
    <submittedName>
        <fullName evidence="1">Uncharacterized protein</fullName>
    </submittedName>
</protein>
<comment type="caution">
    <text evidence="1">The sequence shown here is derived from an EMBL/GenBank/DDBJ whole genome shotgun (WGS) entry which is preliminary data.</text>
</comment>
<organism evidence="1 2">
    <name type="scientific">Aerolutibacter ruishenii</name>
    <dbReference type="NCBI Taxonomy" id="686800"/>
    <lineage>
        <taxon>Bacteria</taxon>
        <taxon>Pseudomonadati</taxon>
        <taxon>Pseudomonadota</taxon>
        <taxon>Gammaproteobacteria</taxon>
        <taxon>Lysobacterales</taxon>
        <taxon>Lysobacteraceae</taxon>
        <taxon>Aerolutibacter</taxon>
    </lineage>
</organism>
<sequence length="241" mass="26430">MKIELSDTPLLSTQQIGELASTLDLLHKRTLAAIERLNKDIAARKQQIAARWKNAPGIGMADVARFAEHETLASVREIKDNSKAELDKIMKEAGAPHAQLVGQRQFYDSPAKVLARAALGDPKRTEYLQQLQHAGPAELGHMAQFAVGTRNVALASAVLSLIDRLPTKDRPVGPAELATAMRQDDFLKVREYIKLGDARLQGILVAIRAWNSGKSNPLGSLQLAMREQDIDHDLIGDYGDD</sequence>
<gene>
    <name evidence="1" type="ORF">IP93_01603</name>
</gene>
<dbReference type="EMBL" id="VLKP01000006">
    <property type="protein sequence ID" value="TWI10515.1"/>
    <property type="molecule type" value="Genomic_DNA"/>
</dbReference>